<dbReference type="InterPro" id="IPR002645">
    <property type="entry name" value="STAS_dom"/>
</dbReference>
<dbReference type="Proteomes" id="UP000189733">
    <property type="component" value="Unassembled WGS sequence"/>
</dbReference>
<dbReference type="EMBL" id="FUYA01000009">
    <property type="protein sequence ID" value="SKA79107.1"/>
    <property type="molecule type" value="Genomic_DNA"/>
</dbReference>
<organism evidence="4 5">
    <name type="scientific">Desulfobaculum bizertense DSM 18034</name>
    <dbReference type="NCBI Taxonomy" id="1121442"/>
    <lineage>
        <taxon>Bacteria</taxon>
        <taxon>Pseudomonadati</taxon>
        <taxon>Thermodesulfobacteriota</taxon>
        <taxon>Desulfovibrionia</taxon>
        <taxon>Desulfovibrionales</taxon>
        <taxon>Desulfovibrionaceae</taxon>
        <taxon>Desulfobaculum</taxon>
    </lineage>
</organism>
<dbReference type="OrthoDB" id="280847at2"/>
<dbReference type="CDD" id="cd07043">
    <property type="entry name" value="STAS_anti-anti-sigma_factors"/>
    <property type="match status" value="1"/>
</dbReference>
<dbReference type="InterPro" id="IPR036513">
    <property type="entry name" value="STAS_dom_sf"/>
</dbReference>
<reference evidence="4 5" key="1">
    <citation type="submission" date="2017-02" db="EMBL/GenBank/DDBJ databases">
        <authorList>
            <person name="Peterson S.W."/>
        </authorList>
    </citation>
    <scope>NUCLEOTIDE SEQUENCE [LARGE SCALE GENOMIC DNA]</scope>
    <source>
        <strain evidence="4 5">DSM 18034</strain>
    </source>
</reference>
<keyword evidence="5" id="KW-1185">Reference proteome</keyword>
<dbReference type="STRING" id="1121442.SAMN02745702_02496"/>
<protein>
    <recommendedName>
        <fullName evidence="2">Anti-sigma factor antagonist</fullName>
    </recommendedName>
</protein>
<evidence type="ECO:0000313" key="5">
    <source>
        <dbReference type="Proteomes" id="UP000189733"/>
    </source>
</evidence>
<dbReference type="SUPFAM" id="SSF52091">
    <property type="entry name" value="SpoIIaa-like"/>
    <property type="match status" value="1"/>
</dbReference>
<accession>A0A1T4WPR9</accession>
<dbReference type="Pfam" id="PF01740">
    <property type="entry name" value="STAS"/>
    <property type="match status" value="1"/>
</dbReference>
<dbReference type="InterPro" id="IPR003658">
    <property type="entry name" value="Anti-sigma_ant"/>
</dbReference>
<dbReference type="NCBIfam" id="TIGR00377">
    <property type="entry name" value="ant_ant_sig"/>
    <property type="match status" value="1"/>
</dbReference>
<gene>
    <name evidence="4" type="ORF">SAMN02745702_02496</name>
</gene>
<dbReference type="Gene3D" id="3.30.750.24">
    <property type="entry name" value="STAS domain"/>
    <property type="match status" value="1"/>
</dbReference>
<name>A0A1T4WPR9_9BACT</name>
<dbReference type="PANTHER" id="PTHR33495">
    <property type="entry name" value="ANTI-SIGMA FACTOR ANTAGONIST TM_1081-RELATED-RELATED"/>
    <property type="match status" value="1"/>
</dbReference>
<sequence>MSISIDHQEGTAVIKATGRLDSSSVDDLEALVKNELDKNAKHLIFDFSELVYINSSGLRVLVLAYQKLSGGGGNILVCGLKDYIQEVFSISGYDKIFKLFPQCDTALESVQNS</sequence>
<evidence type="ECO:0000259" key="3">
    <source>
        <dbReference type="PROSITE" id="PS50801"/>
    </source>
</evidence>
<dbReference type="RefSeq" id="WP_078685777.1">
    <property type="nucleotide sequence ID" value="NZ_FUYA01000009.1"/>
</dbReference>
<dbReference type="PROSITE" id="PS50801">
    <property type="entry name" value="STAS"/>
    <property type="match status" value="1"/>
</dbReference>
<evidence type="ECO:0000256" key="1">
    <source>
        <dbReference type="ARBA" id="ARBA00009013"/>
    </source>
</evidence>
<dbReference type="AlphaFoldDB" id="A0A1T4WPR9"/>
<proteinExistence type="inferred from homology"/>
<evidence type="ECO:0000313" key="4">
    <source>
        <dbReference type="EMBL" id="SKA79107.1"/>
    </source>
</evidence>
<evidence type="ECO:0000256" key="2">
    <source>
        <dbReference type="RuleBase" id="RU003749"/>
    </source>
</evidence>
<dbReference type="GO" id="GO:0043856">
    <property type="term" value="F:anti-sigma factor antagonist activity"/>
    <property type="evidence" value="ECO:0007669"/>
    <property type="project" value="InterPro"/>
</dbReference>
<feature type="domain" description="STAS" evidence="3">
    <location>
        <begin position="1"/>
        <end position="110"/>
    </location>
</feature>
<comment type="similarity">
    <text evidence="1 2">Belongs to the anti-sigma-factor antagonist family.</text>
</comment>